<organism evidence="1 2">
    <name type="scientific">Diceros bicornis minor</name>
    <name type="common">South-central black rhinoceros</name>
    <dbReference type="NCBI Taxonomy" id="77932"/>
    <lineage>
        <taxon>Eukaryota</taxon>
        <taxon>Metazoa</taxon>
        <taxon>Chordata</taxon>
        <taxon>Craniata</taxon>
        <taxon>Vertebrata</taxon>
        <taxon>Euteleostomi</taxon>
        <taxon>Mammalia</taxon>
        <taxon>Eutheria</taxon>
        <taxon>Laurasiatheria</taxon>
        <taxon>Perissodactyla</taxon>
        <taxon>Rhinocerotidae</taxon>
        <taxon>Diceros</taxon>
    </lineage>
</organism>
<proteinExistence type="predicted"/>
<keyword evidence="2" id="KW-1185">Reference proteome</keyword>
<dbReference type="EMBL" id="JACDTQ010000582">
    <property type="protein sequence ID" value="KAF5927230.1"/>
    <property type="molecule type" value="Genomic_DNA"/>
</dbReference>
<sequence>MAAYEFILYNVQFFLSLKKRKGDGRLKCGTACKKEKVTKEMQAGLRKKTVLGLLLPQSSRNENLTESLCGEVVSTKY</sequence>
<evidence type="ECO:0000313" key="2">
    <source>
        <dbReference type="Proteomes" id="UP000551758"/>
    </source>
</evidence>
<dbReference type="AlphaFoldDB" id="A0A7J7FGS2"/>
<evidence type="ECO:0000313" key="1">
    <source>
        <dbReference type="EMBL" id="KAF5927230.1"/>
    </source>
</evidence>
<protein>
    <submittedName>
        <fullName evidence="1">Uncharacterized protein</fullName>
    </submittedName>
</protein>
<name>A0A7J7FGS2_DICBM</name>
<reference evidence="1 2" key="1">
    <citation type="journal article" date="2020" name="Mol. Biol. Evol.">
        <title>Interspecific Gene Flow and the Evolution of Specialization in Black and White Rhinoceros.</title>
        <authorList>
            <person name="Moodley Y."/>
            <person name="Westbury M.V."/>
            <person name="Russo I.M."/>
            <person name="Gopalakrishnan S."/>
            <person name="Rakotoarivelo A."/>
            <person name="Olsen R.A."/>
            <person name="Prost S."/>
            <person name="Tunstall T."/>
            <person name="Ryder O.A."/>
            <person name="Dalen L."/>
            <person name="Bruford M.W."/>
        </authorList>
    </citation>
    <scope>NUCLEOTIDE SEQUENCE [LARGE SCALE GENOMIC DNA]</scope>
    <source>
        <strain evidence="1">SBR-YM</strain>
        <tissue evidence="1">Skin</tissue>
    </source>
</reference>
<accession>A0A7J7FGS2</accession>
<gene>
    <name evidence="1" type="ORF">HPG69_017707</name>
</gene>
<dbReference type="Proteomes" id="UP000551758">
    <property type="component" value="Unassembled WGS sequence"/>
</dbReference>
<comment type="caution">
    <text evidence="1">The sequence shown here is derived from an EMBL/GenBank/DDBJ whole genome shotgun (WGS) entry which is preliminary data.</text>
</comment>